<organism evidence="1 2">
    <name type="scientific">Collybiopsis confluens</name>
    <dbReference type="NCBI Taxonomy" id="2823264"/>
    <lineage>
        <taxon>Eukaryota</taxon>
        <taxon>Fungi</taxon>
        <taxon>Dikarya</taxon>
        <taxon>Basidiomycota</taxon>
        <taxon>Agaricomycotina</taxon>
        <taxon>Agaricomycetes</taxon>
        <taxon>Agaricomycetidae</taxon>
        <taxon>Agaricales</taxon>
        <taxon>Marasmiineae</taxon>
        <taxon>Omphalotaceae</taxon>
        <taxon>Collybiopsis</taxon>
    </lineage>
</organism>
<accession>A0A8H5CVE2</accession>
<evidence type="ECO:0000313" key="2">
    <source>
        <dbReference type="Proteomes" id="UP000518752"/>
    </source>
</evidence>
<dbReference type="SUPFAM" id="SSF56112">
    <property type="entry name" value="Protein kinase-like (PK-like)"/>
    <property type="match status" value="1"/>
</dbReference>
<dbReference type="InterPro" id="IPR011009">
    <property type="entry name" value="Kinase-like_dom_sf"/>
</dbReference>
<keyword evidence="2" id="KW-1185">Reference proteome</keyword>
<gene>
    <name evidence="1" type="ORF">D9757_015170</name>
</gene>
<sequence length="680" mass="75861">MQKKRTHAKEHTVRYGGSASAWDFFTKPIRDAFGGDWAYLIPPVVLLALFGSMSLKCAANDHPLWKNGMCGTADARELSFMFARIEKNNLTAHANEHTVRYGGSASAWDFFTKPIRDAFGGDWAYLIPPVPIKYGPLGTLWQRVAEMCRERSSSVEEWNVWDGGKYPLEVLPAEQGTFIYVFVVPLSDYLLTETRDHLTQLRINTISSRVADSPSKGAQPSRFAAKQKRRPLAIGRPKNSSFYPIPISLLNPDFARFKKDLISAPIEPDLSPLAYKWCRELSEFFPKERSREAAETTCGSSDAVLEAALYHLEALRAILPDDRLTGAWRRSRIPSIIIIHNGPNIQVLGAVCLAEPYIEVLSPSLPLYFNEYDAQAMESLIRFMGALRRLFRSLLTTYEKNSVVEPIRTSQIKFPYPSSYQPINSDPESSFETSTAAVETSAQGNARIETSTGFSDGSFVSLGASIDSITESVTKLSIEASSSQSNNDLGSQSRTESSTAIPFSYVDRIDPLRLVFGARTATTERLIVKFGYGHYGVDAHRAAAKAGLAPALLGFSKLEGGWWMVVMECLDSGFRSCAKYKFLEQACRTIIEESMAKFTALGYVHGNLRASNVLVRKLEGQWECRLIDFDWAGRENQVTYPLGVYCTSGLYRPLTHMDGLPITVDHDRQTIFNVLAERTE</sequence>
<dbReference type="AlphaFoldDB" id="A0A8H5CVE2"/>
<dbReference type="OrthoDB" id="3261131at2759"/>
<comment type="caution">
    <text evidence="1">The sequence shown here is derived from an EMBL/GenBank/DDBJ whole genome shotgun (WGS) entry which is preliminary data.</text>
</comment>
<reference evidence="1 2" key="1">
    <citation type="journal article" date="2020" name="ISME J.">
        <title>Uncovering the hidden diversity of litter-decomposition mechanisms in mushroom-forming fungi.</title>
        <authorList>
            <person name="Floudas D."/>
            <person name="Bentzer J."/>
            <person name="Ahren D."/>
            <person name="Johansson T."/>
            <person name="Persson P."/>
            <person name="Tunlid A."/>
        </authorList>
    </citation>
    <scope>NUCLEOTIDE SEQUENCE [LARGE SCALE GENOMIC DNA]</scope>
    <source>
        <strain evidence="1 2">CBS 406.79</strain>
    </source>
</reference>
<evidence type="ECO:0000313" key="1">
    <source>
        <dbReference type="EMBL" id="KAF5347362.1"/>
    </source>
</evidence>
<dbReference type="EMBL" id="JAACJN010000339">
    <property type="protein sequence ID" value="KAF5347362.1"/>
    <property type="molecule type" value="Genomic_DNA"/>
</dbReference>
<proteinExistence type="predicted"/>
<name>A0A8H5CVE2_9AGAR</name>
<protein>
    <recommendedName>
        <fullName evidence="3">Protein kinase domain-containing protein</fullName>
    </recommendedName>
</protein>
<evidence type="ECO:0008006" key="3">
    <source>
        <dbReference type="Google" id="ProtNLM"/>
    </source>
</evidence>
<dbReference type="Proteomes" id="UP000518752">
    <property type="component" value="Unassembled WGS sequence"/>
</dbReference>